<protein>
    <submittedName>
        <fullName evidence="2">Uncharacterized protein</fullName>
    </submittedName>
</protein>
<proteinExistence type="predicted"/>
<feature type="chain" id="PRO_5016079281" evidence="1">
    <location>
        <begin position="20"/>
        <end position="138"/>
    </location>
</feature>
<comment type="caution">
    <text evidence="2">The sequence shown here is derived from an EMBL/GenBank/DDBJ whole genome shotgun (WGS) entry which is preliminary data.</text>
</comment>
<evidence type="ECO:0000313" key="3">
    <source>
        <dbReference type="Proteomes" id="UP000248916"/>
    </source>
</evidence>
<organism evidence="2 3">
    <name type="scientific">Palleronia aestuarii</name>
    <dbReference type="NCBI Taxonomy" id="568105"/>
    <lineage>
        <taxon>Bacteria</taxon>
        <taxon>Pseudomonadati</taxon>
        <taxon>Pseudomonadota</taxon>
        <taxon>Alphaproteobacteria</taxon>
        <taxon>Rhodobacterales</taxon>
        <taxon>Roseobacteraceae</taxon>
        <taxon>Palleronia</taxon>
    </lineage>
</organism>
<reference evidence="2 3" key="1">
    <citation type="submission" date="2018-06" db="EMBL/GenBank/DDBJ databases">
        <title>Genomic Encyclopedia of Archaeal and Bacterial Type Strains, Phase II (KMG-II): from individual species to whole genera.</title>
        <authorList>
            <person name="Goeker M."/>
        </authorList>
    </citation>
    <scope>NUCLEOTIDE SEQUENCE [LARGE SCALE GENOMIC DNA]</scope>
    <source>
        <strain evidence="2 3">DSM 22009</strain>
    </source>
</reference>
<dbReference type="RefSeq" id="WP_111538640.1">
    <property type="nucleotide sequence ID" value="NZ_QKZL01000023.1"/>
</dbReference>
<evidence type="ECO:0000256" key="1">
    <source>
        <dbReference type="SAM" id="SignalP"/>
    </source>
</evidence>
<evidence type="ECO:0000313" key="2">
    <source>
        <dbReference type="EMBL" id="PZX12497.1"/>
    </source>
</evidence>
<accession>A0A2W7N2C3</accession>
<feature type="signal peptide" evidence="1">
    <location>
        <begin position="1"/>
        <end position="19"/>
    </location>
</feature>
<dbReference type="EMBL" id="QKZL01000023">
    <property type="protein sequence ID" value="PZX12497.1"/>
    <property type="molecule type" value="Genomic_DNA"/>
</dbReference>
<sequence length="138" mass="14727">MIRLTAIAVAIVAAASATAAEWVYDLERGLDSYTITGDGGTVVLVCDPDRAYNPDKSYANFVVEMPVAQSVTQVVFLAETGEQAAFMTREGIATQQDADAEEWSDLIAMAQAGGRIAVVTEDDSFTVTADPMPELRCD</sequence>
<keyword evidence="3" id="KW-1185">Reference proteome</keyword>
<dbReference type="AlphaFoldDB" id="A0A2W7N2C3"/>
<dbReference type="Proteomes" id="UP000248916">
    <property type="component" value="Unassembled WGS sequence"/>
</dbReference>
<dbReference type="OrthoDB" id="7742622at2"/>
<gene>
    <name evidence="2" type="ORF">LX81_03601</name>
</gene>
<keyword evidence="1" id="KW-0732">Signal</keyword>
<name>A0A2W7N2C3_9RHOB</name>